<dbReference type="NCBIfam" id="TIGR03625">
    <property type="entry name" value="L3_bact"/>
    <property type="match status" value="1"/>
</dbReference>
<dbReference type="Gene3D" id="3.30.160.810">
    <property type="match status" value="1"/>
</dbReference>
<sequence>MAPRPSISVLTLPPTFLLPSLQTAQTAIRTIRSIAKHPKPNSWNTQRNLPLLQTSKEAARLRRAPTTPLRTGALAVKKGMTAMYDPVTARRAPCTVLQLDRVQVVSHKTLSKHGYWAVQVGAGSKEARNVTRPEQGHFSVNNIPLKRYLMEFRVKDEAGLTAVGTNISADWFQEGQFVDVRADCRGMGFAGGMKRHGWAGQPRSHGNSLSHRVMGSAGGSQGSGSRVIPGKNMPGRMGGQQVTVQNLKIMKVDKENGIVVVHGCVPGPKQAIVQLQDAVKKPWPDVPAAILEDAASAGSTATATV</sequence>
<protein>
    <recommendedName>
        <fullName evidence="4">Large ribosomal subunit protein uL3m</fullName>
    </recommendedName>
</protein>
<keyword evidence="7" id="KW-1185">Reference proteome</keyword>
<dbReference type="OrthoDB" id="274683at2759"/>
<accession>A0A9P4J048</accession>
<dbReference type="Pfam" id="PF00297">
    <property type="entry name" value="Ribosomal_L3"/>
    <property type="match status" value="1"/>
</dbReference>
<dbReference type="FunFam" id="2.40.30.10:FF:000004">
    <property type="entry name" value="50S ribosomal protein L3"/>
    <property type="match status" value="1"/>
</dbReference>
<evidence type="ECO:0000256" key="2">
    <source>
        <dbReference type="ARBA" id="ARBA00022980"/>
    </source>
</evidence>
<feature type="region of interest" description="Disordered" evidence="5">
    <location>
        <begin position="196"/>
        <end position="225"/>
    </location>
</feature>
<evidence type="ECO:0000256" key="4">
    <source>
        <dbReference type="ARBA" id="ARBA00035209"/>
    </source>
</evidence>
<dbReference type="PANTHER" id="PTHR11229:SF8">
    <property type="entry name" value="LARGE RIBOSOMAL SUBUNIT PROTEIN UL3M"/>
    <property type="match status" value="1"/>
</dbReference>
<proteinExistence type="inferred from homology"/>
<comment type="caution">
    <text evidence="6">The sequence shown here is derived from an EMBL/GenBank/DDBJ whole genome shotgun (WGS) entry which is preliminary data.</text>
</comment>
<dbReference type="AlphaFoldDB" id="A0A9P4J048"/>
<dbReference type="EMBL" id="ML996085">
    <property type="protein sequence ID" value="KAF2153053.1"/>
    <property type="molecule type" value="Genomic_DNA"/>
</dbReference>
<comment type="similarity">
    <text evidence="1">Belongs to the universal ribosomal protein uL3 family.</text>
</comment>
<dbReference type="GO" id="GO:0005762">
    <property type="term" value="C:mitochondrial large ribosomal subunit"/>
    <property type="evidence" value="ECO:0007669"/>
    <property type="project" value="TreeGrafter"/>
</dbReference>
<evidence type="ECO:0000256" key="5">
    <source>
        <dbReference type="SAM" id="MobiDB-lite"/>
    </source>
</evidence>
<dbReference type="SUPFAM" id="SSF50447">
    <property type="entry name" value="Translation proteins"/>
    <property type="match status" value="1"/>
</dbReference>
<gene>
    <name evidence="6" type="ORF">K461DRAFT_255119</name>
</gene>
<evidence type="ECO:0000313" key="7">
    <source>
        <dbReference type="Proteomes" id="UP000799439"/>
    </source>
</evidence>
<dbReference type="InterPro" id="IPR000597">
    <property type="entry name" value="Ribosomal_uL3"/>
</dbReference>
<dbReference type="Gene3D" id="2.40.30.10">
    <property type="entry name" value="Translation factors"/>
    <property type="match status" value="1"/>
</dbReference>
<dbReference type="Proteomes" id="UP000799439">
    <property type="component" value="Unassembled WGS sequence"/>
</dbReference>
<dbReference type="PANTHER" id="PTHR11229">
    <property type="entry name" value="50S RIBOSOMAL PROTEIN L3"/>
    <property type="match status" value="1"/>
</dbReference>
<dbReference type="GO" id="GO:0006412">
    <property type="term" value="P:translation"/>
    <property type="evidence" value="ECO:0007669"/>
    <property type="project" value="InterPro"/>
</dbReference>
<keyword evidence="3" id="KW-0687">Ribonucleoprotein</keyword>
<dbReference type="InterPro" id="IPR019927">
    <property type="entry name" value="Ribosomal_uL3_bac/org-type"/>
</dbReference>
<evidence type="ECO:0000256" key="1">
    <source>
        <dbReference type="ARBA" id="ARBA00006540"/>
    </source>
</evidence>
<keyword evidence="2 6" id="KW-0689">Ribosomal protein</keyword>
<name>A0A9P4J048_9PEZI</name>
<dbReference type="InterPro" id="IPR009000">
    <property type="entry name" value="Transl_B-barrel_sf"/>
</dbReference>
<organism evidence="6 7">
    <name type="scientific">Myriangium duriaei CBS 260.36</name>
    <dbReference type="NCBI Taxonomy" id="1168546"/>
    <lineage>
        <taxon>Eukaryota</taxon>
        <taxon>Fungi</taxon>
        <taxon>Dikarya</taxon>
        <taxon>Ascomycota</taxon>
        <taxon>Pezizomycotina</taxon>
        <taxon>Dothideomycetes</taxon>
        <taxon>Dothideomycetidae</taxon>
        <taxon>Myriangiales</taxon>
        <taxon>Myriangiaceae</taxon>
        <taxon>Myriangium</taxon>
    </lineage>
</organism>
<dbReference type="GO" id="GO:0003735">
    <property type="term" value="F:structural constituent of ribosome"/>
    <property type="evidence" value="ECO:0007669"/>
    <property type="project" value="InterPro"/>
</dbReference>
<evidence type="ECO:0000256" key="3">
    <source>
        <dbReference type="ARBA" id="ARBA00023274"/>
    </source>
</evidence>
<reference evidence="6" key="1">
    <citation type="journal article" date="2020" name="Stud. Mycol.">
        <title>101 Dothideomycetes genomes: a test case for predicting lifestyles and emergence of pathogens.</title>
        <authorList>
            <person name="Haridas S."/>
            <person name="Albert R."/>
            <person name="Binder M."/>
            <person name="Bloem J."/>
            <person name="Labutti K."/>
            <person name="Salamov A."/>
            <person name="Andreopoulos B."/>
            <person name="Baker S."/>
            <person name="Barry K."/>
            <person name="Bills G."/>
            <person name="Bluhm B."/>
            <person name="Cannon C."/>
            <person name="Castanera R."/>
            <person name="Culley D."/>
            <person name="Daum C."/>
            <person name="Ezra D."/>
            <person name="Gonzalez J."/>
            <person name="Henrissat B."/>
            <person name="Kuo A."/>
            <person name="Liang C."/>
            <person name="Lipzen A."/>
            <person name="Lutzoni F."/>
            <person name="Magnuson J."/>
            <person name="Mondo S."/>
            <person name="Nolan M."/>
            <person name="Ohm R."/>
            <person name="Pangilinan J."/>
            <person name="Park H.-J."/>
            <person name="Ramirez L."/>
            <person name="Alfaro M."/>
            <person name="Sun H."/>
            <person name="Tritt A."/>
            <person name="Yoshinaga Y."/>
            <person name="Zwiers L.-H."/>
            <person name="Turgeon B."/>
            <person name="Goodwin S."/>
            <person name="Spatafora J."/>
            <person name="Crous P."/>
            <person name="Grigoriev I."/>
        </authorList>
    </citation>
    <scope>NUCLEOTIDE SEQUENCE</scope>
    <source>
        <strain evidence="6">CBS 260.36</strain>
    </source>
</reference>
<dbReference type="FunFam" id="3.30.160.810:FF:000001">
    <property type="entry name" value="50S ribosomal protein L3"/>
    <property type="match status" value="1"/>
</dbReference>
<evidence type="ECO:0000313" key="6">
    <source>
        <dbReference type="EMBL" id="KAF2153053.1"/>
    </source>
</evidence>